<keyword evidence="1" id="KW-0732">Signal</keyword>
<feature type="chain" id="PRO_5011748983" description="DUF3826 domain-containing protein" evidence="1">
    <location>
        <begin position="29"/>
        <end position="225"/>
    </location>
</feature>
<protein>
    <recommendedName>
        <fullName evidence="4">DUF3826 domain-containing protein</fullName>
    </recommendedName>
</protein>
<evidence type="ECO:0000256" key="1">
    <source>
        <dbReference type="SAM" id="SignalP"/>
    </source>
</evidence>
<dbReference type="EMBL" id="FOAF01000005">
    <property type="protein sequence ID" value="SEL90584.1"/>
    <property type="molecule type" value="Genomic_DNA"/>
</dbReference>
<proteinExistence type="predicted"/>
<reference evidence="3" key="1">
    <citation type="submission" date="2016-10" db="EMBL/GenBank/DDBJ databases">
        <authorList>
            <person name="Varghese N."/>
            <person name="Submissions S."/>
        </authorList>
    </citation>
    <scope>NUCLEOTIDE SEQUENCE [LARGE SCALE GENOMIC DNA]</scope>
    <source>
        <strain evidence="3">DSM 18733</strain>
    </source>
</reference>
<dbReference type="Proteomes" id="UP000199421">
    <property type="component" value="Unassembled WGS sequence"/>
</dbReference>
<feature type="signal peptide" evidence="1">
    <location>
        <begin position="1"/>
        <end position="28"/>
    </location>
</feature>
<dbReference type="Pfam" id="PF12875">
    <property type="entry name" value="DUF3826"/>
    <property type="match status" value="1"/>
</dbReference>
<dbReference type="InterPro" id="IPR024284">
    <property type="entry name" value="DUF3826"/>
</dbReference>
<dbReference type="STRING" id="407022.SAMN05661044_03688"/>
<evidence type="ECO:0008006" key="4">
    <source>
        <dbReference type="Google" id="ProtNLM"/>
    </source>
</evidence>
<evidence type="ECO:0000313" key="2">
    <source>
        <dbReference type="EMBL" id="SEL90584.1"/>
    </source>
</evidence>
<sequence>MMKSIKMKSILLSFVLCMLIFGAQHAYAYRINQDEYTQVITKRAQKIVDKLDLEKAQGAVVRDIIVKQYSNLNEVQIWHEGQKKALENASSSADELGKLEKQKSEKLTHLHGDYLKVLKKQLSNEQVETVKNEMTYNVLPITYKGYLDMLPALTDVQKKQILSYLTEAREKAMDGGSSKEKHWWFGKYKGKINNYLSKEGVETKEARKVWEEKLKREERAKKAQS</sequence>
<dbReference type="AlphaFoldDB" id="A0A1H7U192"/>
<evidence type="ECO:0000313" key="3">
    <source>
        <dbReference type="Proteomes" id="UP000199421"/>
    </source>
</evidence>
<gene>
    <name evidence="2" type="ORF">SAMN05661044_03688</name>
</gene>
<dbReference type="OrthoDB" id="1375905at2"/>
<keyword evidence="3" id="KW-1185">Reference proteome</keyword>
<name>A0A1H7U192_OLID1</name>
<organism evidence="2 3">
    <name type="scientific">Olivibacter domesticus</name>
    <name type="common">Pseudosphingobacterium domesticum</name>
    <dbReference type="NCBI Taxonomy" id="407022"/>
    <lineage>
        <taxon>Bacteria</taxon>
        <taxon>Pseudomonadati</taxon>
        <taxon>Bacteroidota</taxon>
        <taxon>Sphingobacteriia</taxon>
        <taxon>Sphingobacteriales</taxon>
        <taxon>Sphingobacteriaceae</taxon>
        <taxon>Olivibacter</taxon>
    </lineage>
</organism>
<accession>A0A1H7U192</accession>